<feature type="binding site" evidence="8">
    <location>
        <begin position="51"/>
        <end position="54"/>
    </location>
    <ligand>
        <name>substrate</name>
    </ligand>
</feature>
<evidence type="ECO:0000256" key="7">
    <source>
        <dbReference type="ARBA" id="ARBA00047464"/>
    </source>
</evidence>
<dbReference type="UniPathway" id="UPA00251">
    <property type="reaction ID" value="UER00316"/>
</dbReference>
<sequence>MQGDFKVISLSYKNTPVEIREVIALDDNLIKSMLEEIRDLFPVSEALIISTCNRTEFYYSSETEVAAQLIQFLGLKKGIADMEQYMEHFQVINDPESASEHLFRVALGLEAQVVGDLQIINQVKRAYQMSADAQMAGPFLHRVLHTIFYANKRVFQETNFRNGAASVSYATSELVKTLAENLENPKILLLGLGEIGEDLARHMAETKLDVSITNRTTEVADKLGLECQLNVLPFDQLDKSFNEFDVVISSVAVRHFINPEQLANTEIKGIKYFVDLSIPRSIDPAIEDIKGVALYNIDEIQNNASAALNKRLAAIPDVEAIIADSLDDVNEWSMEMEVSPTIHKLKGALEQIRQDELKKHLKHASPEMEAFAEKLSKSLTQKIMKLPVLQLKAACKRGEAETLIDILNDLFDLENQAVKK</sequence>
<dbReference type="InterPro" id="IPR000343">
    <property type="entry name" value="4pyrrol_synth_GluRdtase"/>
</dbReference>
<evidence type="ECO:0000256" key="6">
    <source>
        <dbReference type="ARBA" id="ARBA00023244"/>
    </source>
</evidence>
<dbReference type="PANTHER" id="PTHR43013">
    <property type="entry name" value="GLUTAMYL-TRNA REDUCTASE"/>
    <property type="match status" value="1"/>
</dbReference>
<dbReference type="Pfam" id="PF00745">
    <property type="entry name" value="GlutR_dimer"/>
    <property type="match status" value="1"/>
</dbReference>
<evidence type="ECO:0000259" key="15">
    <source>
        <dbReference type="Pfam" id="PF05201"/>
    </source>
</evidence>
<dbReference type="NCBIfam" id="TIGR01035">
    <property type="entry name" value="hemA"/>
    <property type="match status" value="1"/>
</dbReference>
<dbReference type="GeneID" id="99988392"/>
<feature type="domain" description="Quinate/shikimate 5-dehydrogenase/glutamyl-tRNA reductase" evidence="14">
    <location>
        <begin position="173"/>
        <end position="302"/>
    </location>
</feature>
<comment type="subunit">
    <text evidence="8">Homodimer.</text>
</comment>
<dbReference type="HAMAP" id="MF_00087">
    <property type="entry name" value="Glu_tRNA_reductase"/>
    <property type="match status" value="1"/>
</dbReference>
<evidence type="ECO:0000259" key="14">
    <source>
        <dbReference type="Pfam" id="PF01488"/>
    </source>
</evidence>
<evidence type="ECO:0000256" key="10">
    <source>
        <dbReference type="PIRSR" id="PIRSR000445-3"/>
    </source>
</evidence>
<feature type="binding site" evidence="8">
    <location>
        <position position="122"/>
    </location>
    <ligand>
        <name>substrate</name>
    </ligand>
</feature>
<feature type="binding site" evidence="8 10">
    <location>
        <begin position="191"/>
        <end position="196"/>
    </location>
    <ligand>
        <name>NADP(+)</name>
        <dbReference type="ChEBI" id="CHEBI:58349"/>
    </ligand>
</feature>
<protein>
    <recommendedName>
        <fullName evidence="3 8">Glutamyl-tRNA reductase</fullName>
        <shortName evidence="8">GluTR</shortName>
        <ecNumber evidence="3 8">1.2.1.70</ecNumber>
    </recommendedName>
</protein>
<gene>
    <name evidence="8" type="primary">hemA</name>
    <name evidence="16" type="ORF">SAMN05216290_3724</name>
</gene>
<comment type="similarity">
    <text evidence="2 8 12">Belongs to the glutamyl-tRNA reductase family.</text>
</comment>
<dbReference type="SUPFAM" id="SSF69075">
    <property type="entry name" value="Glutamyl tRNA-reductase dimerization domain"/>
    <property type="match status" value="1"/>
</dbReference>
<dbReference type="InterPro" id="IPR036343">
    <property type="entry name" value="GluRdtase_N_sf"/>
</dbReference>
<name>A0A1I0RJY4_9BACT</name>
<feature type="domain" description="Glutamyl-tRNA reductase N-terminal" evidence="15">
    <location>
        <begin position="8"/>
        <end position="158"/>
    </location>
</feature>
<evidence type="ECO:0000256" key="8">
    <source>
        <dbReference type="HAMAP-Rule" id="MF_00087"/>
    </source>
</evidence>
<dbReference type="Pfam" id="PF05201">
    <property type="entry name" value="GlutR_N"/>
    <property type="match status" value="1"/>
</dbReference>
<evidence type="ECO:0000256" key="9">
    <source>
        <dbReference type="PIRSR" id="PIRSR000445-1"/>
    </source>
</evidence>
<comment type="function">
    <text evidence="8">Catalyzes the NADPH-dependent reduction of glutamyl-tRNA(Glu) to glutamate 1-semialdehyde (GSA).</text>
</comment>
<evidence type="ECO:0000256" key="1">
    <source>
        <dbReference type="ARBA" id="ARBA00005059"/>
    </source>
</evidence>
<keyword evidence="17" id="KW-1185">Reference proteome</keyword>
<feature type="binding site" evidence="8">
    <location>
        <begin position="116"/>
        <end position="118"/>
    </location>
    <ligand>
        <name>substrate</name>
    </ligand>
</feature>
<dbReference type="PIRSF" id="PIRSF000445">
    <property type="entry name" value="4pyrrol_synth_GluRdtase"/>
    <property type="match status" value="1"/>
</dbReference>
<keyword evidence="5 8" id="KW-0560">Oxidoreductase</keyword>
<dbReference type="GO" id="GO:0050661">
    <property type="term" value="F:NADP binding"/>
    <property type="evidence" value="ECO:0007669"/>
    <property type="project" value="InterPro"/>
</dbReference>
<dbReference type="GO" id="GO:0019353">
    <property type="term" value="P:protoporphyrinogen IX biosynthetic process from glutamate"/>
    <property type="evidence" value="ECO:0007669"/>
    <property type="project" value="TreeGrafter"/>
</dbReference>
<dbReference type="InterPro" id="IPR036453">
    <property type="entry name" value="GluRdtase_dimer_dom_sf"/>
</dbReference>
<evidence type="ECO:0000313" key="17">
    <source>
        <dbReference type="Proteomes" id="UP000199437"/>
    </source>
</evidence>
<dbReference type="SUPFAM" id="SSF69742">
    <property type="entry name" value="Glutamyl tRNA-reductase catalytic, N-terminal domain"/>
    <property type="match status" value="1"/>
</dbReference>
<dbReference type="InterPro" id="IPR036291">
    <property type="entry name" value="NAD(P)-bd_dom_sf"/>
</dbReference>
<dbReference type="STRING" id="1267423.SAMN05216290_3724"/>
<dbReference type="InterPro" id="IPR015895">
    <property type="entry name" value="4pyrrol_synth_GluRdtase_N"/>
</dbReference>
<dbReference type="InterPro" id="IPR015896">
    <property type="entry name" value="4pyrrol_synth_GluRdtase_dimer"/>
</dbReference>
<evidence type="ECO:0000313" key="16">
    <source>
        <dbReference type="EMBL" id="SEW41306.1"/>
    </source>
</evidence>
<evidence type="ECO:0000256" key="11">
    <source>
        <dbReference type="PIRSR" id="PIRSR000445-4"/>
    </source>
</evidence>
<dbReference type="Gene3D" id="3.30.460.30">
    <property type="entry name" value="Glutamyl-tRNA reductase, N-terminal domain"/>
    <property type="match status" value="1"/>
</dbReference>
<dbReference type="AlphaFoldDB" id="A0A1I0RJY4"/>
<feature type="active site" description="Nucleophile" evidence="8 9">
    <location>
        <position position="52"/>
    </location>
</feature>
<reference evidence="17" key="1">
    <citation type="submission" date="2016-10" db="EMBL/GenBank/DDBJ databases">
        <authorList>
            <person name="Varghese N."/>
            <person name="Submissions S."/>
        </authorList>
    </citation>
    <scope>NUCLEOTIDE SEQUENCE [LARGE SCALE GENOMIC DNA]</scope>
    <source>
        <strain evidence="17">CGMCC 1.12402</strain>
    </source>
</reference>
<dbReference type="Pfam" id="PF01488">
    <property type="entry name" value="Shikimate_DH"/>
    <property type="match status" value="1"/>
</dbReference>
<dbReference type="EMBL" id="FOIR01000004">
    <property type="protein sequence ID" value="SEW41306.1"/>
    <property type="molecule type" value="Genomic_DNA"/>
</dbReference>
<evidence type="ECO:0000256" key="3">
    <source>
        <dbReference type="ARBA" id="ARBA00012970"/>
    </source>
</evidence>
<organism evidence="16 17">
    <name type="scientific">Roseivirga pacifica</name>
    <dbReference type="NCBI Taxonomy" id="1267423"/>
    <lineage>
        <taxon>Bacteria</taxon>
        <taxon>Pseudomonadati</taxon>
        <taxon>Bacteroidota</taxon>
        <taxon>Cytophagia</taxon>
        <taxon>Cytophagales</taxon>
        <taxon>Roseivirgaceae</taxon>
        <taxon>Roseivirga</taxon>
    </lineage>
</organism>
<dbReference type="RefSeq" id="WP_090260675.1">
    <property type="nucleotide sequence ID" value="NZ_FOIR01000004.1"/>
</dbReference>
<comment type="pathway">
    <text evidence="1 8 12">Porphyrin-containing compound metabolism; protoporphyrin-IX biosynthesis; 5-aminolevulinate from L-glutamyl-tRNA(Glu): step 1/2.</text>
</comment>
<evidence type="ECO:0000256" key="5">
    <source>
        <dbReference type="ARBA" id="ARBA00023002"/>
    </source>
</evidence>
<evidence type="ECO:0000256" key="12">
    <source>
        <dbReference type="RuleBase" id="RU000584"/>
    </source>
</evidence>
<comment type="caution">
    <text evidence="8">Lacks conserved residue(s) required for the propagation of feature annotation.</text>
</comment>
<dbReference type="EC" id="1.2.1.70" evidence="3 8"/>
<comment type="domain">
    <text evidence="8">Possesses an unusual extended V-shaped dimeric structure with each monomer consisting of three distinct domains arranged along a curved 'spinal' alpha-helix. The N-terminal catalytic domain specifically recognizes the glutamate moiety of the substrate. The second domain is the NADPH-binding domain, and the third C-terminal domain is responsible for dimerization.</text>
</comment>
<dbReference type="CDD" id="cd05213">
    <property type="entry name" value="NAD_bind_Glutamyl_tRNA_reduct"/>
    <property type="match status" value="1"/>
</dbReference>
<dbReference type="GO" id="GO:0008883">
    <property type="term" value="F:glutamyl-tRNA reductase activity"/>
    <property type="evidence" value="ECO:0007669"/>
    <property type="project" value="UniProtKB-UniRule"/>
</dbReference>
<dbReference type="Gene3D" id="3.40.50.720">
    <property type="entry name" value="NAD(P)-binding Rossmann-like Domain"/>
    <property type="match status" value="1"/>
</dbReference>
<dbReference type="SUPFAM" id="SSF51735">
    <property type="entry name" value="NAD(P)-binding Rossmann-fold domains"/>
    <property type="match status" value="1"/>
</dbReference>
<evidence type="ECO:0000256" key="2">
    <source>
        <dbReference type="ARBA" id="ARBA00005916"/>
    </source>
</evidence>
<comment type="catalytic activity">
    <reaction evidence="7 8 12">
        <text>(S)-4-amino-5-oxopentanoate + tRNA(Glu) + NADP(+) = L-glutamyl-tRNA(Glu) + NADPH + H(+)</text>
        <dbReference type="Rhea" id="RHEA:12344"/>
        <dbReference type="Rhea" id="RHEA-COMP:9663"/>
        <dbReference type="Rhea" id="RHEA-COMP:9680"/>
        <dbReference type="ChEBI" id="CHEBI:15378"/>
        <dbReference type="ChEBI" id="CHEBI:57501"/>
        <dbReference type="ChEBI" id="CHEBI:57783"/>
        <dbReference type="ChEBI" id="CHEBI:58349"/>
        <dbReference type="ChEBI" id="CHEBI:78442"/>
        <dbReference type="ChEBI" id="CHEBI:78520"/>
        <dbReference type="EC" id="1.2.1.70"/>
    </reaction>
</comment>
<keyword evidence="6 8" id="KW-0627">Porphyrin biosynthesis</keyword>
<proteinExistence type="inferred from homology"/>
<keyword evidence="4 8" id="KW-0521">NADP</keyword>
<dbReference type="Proteomes" id="UP000199437">
    <property type="component" value="Unassembled WGS sequence"/>
</dbReference>
<dbReference type="PANTHER" id="PTHR43013:SF1">
    <property type="entry name" value="GLUTAMYL-TRNA REDUCTASE"/>
    <property type="match status" value="1"/>
</dbReference>
<accession>A0A1I0RJY4</accession>
<evidence type="ECO:0000259" key="13">
    <source>
        <dbReference type="Pfam" id="PF00745"/>
    </source>
</evidence>
<dbReference type="InterPro" id="IPR006151">
    <property type="entry name" value="Shikm_DH/Glu-tRNA_Rdtase"/>
</dbReference>
<feature type="domain" description="Tetrapyrrole biosynthesis glutamyl-tRNA reductase dimerisation" evidence="13">
    <location>
        <begin position="318"/>
        <end position="413"/>
    </location>
</feature>
<comment type="miscellaneous">
    <text evidence="8">During catalysis, the active site Cys acts as a nucleophile attacking the alpha-carbonyl group of tRNA-bound glutamate with the formation of a thioester intermediate between enzyme and glutamate, and the concomitant release of tRNA(Glu). The thioester intermediate is finally reduced by direct hydride transfer from NADPH, to form the product GSA.</text>
</comment>
<dbReference type="OrthoDB" id="110209at2"/>
<evidence type="ECO:0000256" key="4">
    <source>
        <dbReference type="ARBA" id="ARBA00022857"/>
    </source>
</evidence>
<feature type="site" description="Important for activity" evidence="8 11">
    <location>
        <position position="101"/>
    </location>
</feature>